<comment type="caution">
    <text evidence="1">The sequence shown here is derived from an EMBL/GenBank/DDBJ whole genome shotgun (WGS) entry which is preliminary data.</text>
</comment>
<reference evidence="1" key="1">
    <citation type="submission" date="2023-03" db="EMBL/GenBank/DDBJ databases">
        <authorList>
            <person name="Shen W."/>
            <person name="Cai J."/>
        </authorList>
    </citation>
    <scope>NUCLEOTIDE SEQUENCE</scope>
    <source>
        <strain evidence="1">Y15</strain>
    </source>
</reference>
<dbReference type="RefSeq" id="WP_083284991.1">
    <property type="nucleotide sequence ID" value="NZ_CP072889.1"/>
</dbReference>
<dbReference type="Proteomes" id="UP001254770">
    <property type="component" value="Unassembled WGS sequence"/>
</dbReference>
<name>A0AAP5KCV9_9ENTE</name>
<accession>A0AAP5KCV9</accession>
<evidence type="ECO:0000313" key="2">
    <source>
        <dbReference type="Proteomes" id="UP001254770"/>
    </source>
</evidence>
<dbReference type="GeneID" id="67041711"/>
<dbReference type="EMBL" id="JARPXL010000012">
    <property type="protein sequence ID" value="MDT2545205.1"/>
    <property type="molecule type" value="Genomic_DNA"/>
</dbReference>
<proteinExistence type="predicted"/>
<dbReference type="AlphaFoldDB" id="A0AAP5KCV9"/>
<sequence length="139" mass="16481">MPKMKKLTIIRETQSNRIVDTLVDRFKELAEKEKLSVQVTVVPFDEKANQELTGDILLLSLPLMNELHYLNRLKSRFYFVSFIDPYAYALIDEKRLLKQLQLIEQFKTEEIGKFHPRNSWTYTDYYLATTQMKKEQAAS</sequence>
<gene>
    <name evidence="1" type="ORF">P7D69_12710</name>
</gene>
<organism evidence="1 2">
    <name type="scientific">Enterococcus raffinosus</name>
    <dbReference type="NCBI Taxonomy" id="71452"/>
    <lineage>
        <taxon>Bacteria</taxon>
        <taxon>Bacillati</taxon>
        <taxon>Bacillota</taxon>
        <taxon>Bacilli</taxon>
        <taxon>Lactobacillales</taxon>
        <taxon>Enterococcaceae</taxon>
        <taxon>Enterococcus</taxon>
    </lineage>
</organism>
<evidence type="ECO:0000313" key="1">
    <source>
        <dbReference type="EMBL" id="MDT2545205.1"/>
    </source>
</evidence>
<protein>
    <submittedName>
        <fullName evidence="1">Uncharacterized protein</fullName>
    </submittedName>
</protein>